<evidence type="ECO:0000256" key="4">
    <source>
        <dbReference type="ARBA" id="ARBA00011245"/>
    </source>
</evidence>
<dbReference type="NCBIfam" id="NF008277">
    <property type="entry name" value="PRK11055.1"/>
    <property type="match status" value="1"/>
</dbReference>
<comment type="similarity">
    <text evidence="3 9">Belongs to the aldose epimerase family.</text>
</comment>
<dbReference type="CDD" id="cd09019">
    <property type="entry name" value="galactose_mutarotase_like"/>
    <property type="match status" value="1"/>
</dbReference>
<keyword evidence="7 9" id="KW-0413">Isomerase</keyword>
<dbReference type="UniPathway" id="UPA00242"/>
<evidence type="ECO:0000256" key="7">
    <source>
        <dbReference type="ARBA" id="ARBA00023235"/>
    </source>
</evidence>
<dbReference type="GO" id="GO:0005737">
    <property type="term" value="C:cytoplasm"/>
    <property type="evidence" value="ECO:0007669"/>
    <property type="project" value="UniProtKB-SubCell"/>
</dbReference>
<feature type="binding site" evidence="12">
    <location>
        <begin position="83"/>
        <end position="84"/>
    </location>
    <ligand>
        <name>beta-D-galactose</name>
        <dbReference type="ChEBI" id="CHEBI:27667"/>
    </ligand>
</feature>
<dbReference type="Pfam" id="PF01263">
    <property type="entry name" value="Aldose_epim"/>
    <property type="match status" value="1"/>
</dbReference>
<dbReference type="EC" id="5.1.3.3" evidence="9"/>
<dbReference type="InterPro" id="IPR015443">
    <property type="entry name" value="Aldose_1-epimerase"/>
</dbReference>
<evidence type="ECO:0000256" key="10">
    <source>
        <dbReference type="PIRSR" id="PIRSR005096-1"/>
    </source>
</evidence>
<dbReference type="GO" id="GO:0030246">
    <property type="term" value="F:carbohydrate binding"/>
    <property type="evidence" value="ECO:0007669"/>
    <property type="project" value="InterPro"/>
</dbReference>
<keyword evidence="14" id="KW-1185">Reference proteome</keyword>
<dbReference type="PANTHER" id="PTHR10091:SF0">
    <property type="entry name" value="GALACTOSE MUTAROTASE"/>
    <property type="match status" value="1"/>
</dbReference>
<evidence type="ECO:0000256" key="12">
    <source>
        <dbReference type="PIRSR" id="PIRSR005096-3"/>
    </source>
</evidence>
<dbReference type="GO" id="GO:0006006">
    <property type="term" value="P:glucose metabolic process"/>
    <property type="evidence" value="ECO:0007669"/>
    <property type="project" value="TreeGrafter"/>
</dbReference>
<dbReference type="AlphaFoldDB" id="A0A1N7C5B7"/>
<feature type="binding site" evidence="11">
    <location>
        <position position="259"/>
    </location>
    <ligand>
        <name>beta-D-galactose</name>
        <dbReference type="ChEBI" id="CHEBI:27667"/>
    </ligand>
</feature>
<evidence type="ECO:0000256" key="9">
    <source>
        <dbReference type="PIRNR" id="PIRNR005096"/>
    </source>
</evidence>
<dbReference type="InterPro" id="IPR014718">
    <property type="entry name" value="GH-type_carb-bd"/>
</dbReference>
<evidence type="ECO:0000256" key="11">
    <source>
        <dbReference type="PIRSR" id="PIRSR005096-2"/>
    </source>
</evidence>
<evidence type="ECO:0000256" key="8">
    <source>
        <dbReference type="ARBA" id="ARBA00023277"/>
    </source>
</evidence>
<evidence type="ECO:0000256" key="6">
    <source>
        <dbReference type="ARBA" id="ARBA00022553"/>
    </source>
</evidence>
<keyword evidence="8 9" id="KW-0119">Carbohydrate metabolism</keyword>
<dbReference type="SUPFAM" id="SSF74650">
    <property type="entry name" value="Galactose mutarotase-like"/>
    <property type="match status" value="1"/>
</dbReference>
<dbReference type="InterPro" id="IPR047215">
    <property type="entry name" value="Galactose_mutarotase-like"/>
</dbReference>
<comment type="pathway">
    <text evidence="2 9">Carbohydrate metabolism; hexose metabolism.</text>
</comment>
<dbReference type="RefSeq" id="WP_076546209.1">
    <property type="nucleotide sequence ID" value="NZ_FTNC01000041.1"/>
</dbReference>
<dbReference type="FunFam" id="2.70.98.10:FF:000003">
    <property type="entry name" value="Aldose 1-epimerase"/>
    <property type="match status" value="1"/>
</dbReference>
<evidence type="ECO:0000313" key="13">
    <source>
        <dbReference type="EMBL" id="SIR58772.1"/>
    </source>
</evidence>
<dbReference type="PIRSF" id="PIRSF005096">
    <property type="entry name" value="GALM"/>
    <property type="match status" value="1"/>
</dbReference>
<dbReference type="OrthoDB" id="9779408at2"/>
<name>A0A1N7C5B7_9FIRM</name>
<comment type="subunit">
    <text evidence="4">Monomer.</text>
</comment>
<accession>A0A1N7C5B7</accession>
<sequence length="360" mass="40571">MSEINISKKEFGELEDGRKADLYTLENEKGMKVEITNYGGIILRLFVPDRDGNLDDIVLGYDNLEQYFNDPNYFGALIGRYGNRIAEGKFELDENTYQLEINEKPAGHPCCLHGGEKGFNSQLWTAETAIINGEKSLKLTHLSEDGEGGFPGNLKAVVYYTLTDDNKLRVDYRAETDQKTVVNLTQHSYFNLKGHGEGTIEDHLLYINADYFTPVNEGMIPTGEIREVKDTPFDFTAIGELGKMIDADVEQLKFTGGYDHNWVLNNEKEDGLELAARVIETHTGRQLEVWTTEPGVQFYSGNGIGPNGPGKKNKNYLKRGALCLETQHYPDSPNHDNFPSTILKPGEKYHTVTEFHFDII</sequence>
<dbReference type="PANTHER" id="PTHR10091">
    <property type="entry name" value="ALDOSE-1-EPIMERASE"/>
    <property type="match status" value="1"/>
</dbReference>
<evidence type="ECO:0000256" key="1">
    <source>
        <dbReference type="ARBA" id="ARBA00004496"/>
    </source>
</evidence>
<feature type="active site" description="Proton donor" evidence="10">
    <location>
        <position position="187"/>
    </location>
</feature>
<feature type="binding site" evidence="12">
    <location>
        <begin position="187"/>
        <end position="189"/>
    </location>
    <ligand>
        <name>beta-D-galactose</name>
        <dbReference type="ChEBI" id="CHEBI:27667"/>
    </ligand>
</feature>
<dbReference type="Proteomes" id="UP000185669">
    <property type="component" value="Unassembled WGS sequence"/>
</dbReference>
<comment type="catalytic activity">
    <reaction evidence="9">
        <text>alpha-D-glucose = beta-D-glucose</text>
        <dbReference type="Rhea" id="RHEA:10264"/>
        <dbReference type="ChEBI" id="CHEBI:15903"/>
        <dbReference type="ChEBI" id="CHEBI:17925"/>
        <dbReference type="EC" id="5.1.3.3"/>
    </reaction>
</comment>
<evidence type="ECO:0000256" key="2">
    <source>
        <dbReference type="ARBA" id="ARBA00005028"/>
    </source>
</evidence>
<dbReference type="EMBL" id="FTNC01000041">
    <property type="protein sequence ID" value="SIR58772.1"/>
    <property type="molecule type" value="Genomic_DNA"/>
</dbReference>
<feature type="active site" description="Proton acceptor" evidence="10">
    <location>
        <position position="325"/>
    </location>
</feature>
<dbReference type="Gene3D" id="2.70.98.10">
    <property type="match status" value="1"/>
</dbReference>
<proteinExistence type="inferred from homology"/>
<reference evidence="14" key="1">
    <citation type="submission" date="2017-01" db="EMBL/GenBank/DDBJ databases">
        <authorList>
            <person name="Varghese N."/>
            <person name="Submissions S."/>
        </authorList>
    </citation>
    <scope>NUCLEOTIDE SEQUENCE [LARGE SCALE GENOMIC DNA]</scope>
    <source>
        <strain evidence="14">ATCC 700103</strain>
    </source>
</reference>
<dbReference type="GO" id="GO:0033499">
    <property type="term" value="P:galactose catabolic process via UDP-galactose, Leloir pathway"/>
    <property type="evidence" value="ECO:0007669"/>
    <property type="project" value="TreeGrafter"/>
</dbReference>
<dbReference type="InterPro" id="IPR011013">
    <property type="entry name" value="Gal_mutarotase_sf_dom"/>
</dbReference>
<keyword evidence="5" id="KW-0963">Cytoplasm</keyword>
<keyword evidence="6" id="KW-0597">Phosphoprotein</keyword>
<protein>
    <recommendedName>
        <fullName evidence="9">Aldose 1-epimerase</fullName>
        <ecNumber evidence="9">5.1.3.3</ecNumber>
    </recommendedName>
</protein>
<dbReference type="InterPro" id="IPR008183">
    <property type="entry name" value="Aldose_1/G6P_1-epimerase"/>
</dbReference>
<organism evidence="13 14">
    <name type="scientific">Halanaerobium kushneri</name>
    <dbReference type="NCBI Taxonomy" id="56779"/>
    <lineage>
        <taxon>Bacteria</taxon>
        <taxon>Bacillati</taxon>
        <taxon>Bacillota</taxon>
        <taxon>Clostridia</taxon>
        <taxon>Halanaerobiales</taxon>
        <taxon>Halanaerobiaceae</taxon>
        <taxon>Halanaerobium</taxon>
    </lineage>
</organism>
<dbReference type="GO" id="GO:0004034">
    <property type="term" value="F:aldose 1-epimerase activity"/>
    <property type="evidence" value="ECO:0007669"/>
    <property type="project" value="UniProtKB-EC"/>
</dbReference>
<evidence type="ECO:0000256" key="5">
    <source>
        <dbReference type="ARBA" id="ARBA00022490"/>
    </source>
</evidence>
<evidence type="ECO:0000256" key="3">
    <source>
        <dbReference type="ARBA" id="ARBA00006206"/>
    </source>
</evidence>
<dbReference type="STRING" id="56779.SAMN05421834_1412"/>
<gene>
    <name evidence="13" type="ORF">SAMN05421834_1412</name>
</gene>
<comment type="subcellular location">
    <subcellularLocation>
        <location evidence="1">Cytoplasm</location>
    </subcellularLocation>
</comment>
<evidence type="ECO:0000313" key="14">
    <source>
        <dbReference type="Proteomes" id="UP000185669"/>
    </source>
</evidence>